<reference evidence="1 2" key="1">
    <citation type="submission" date="2016-10" db="EMBL/GenBank/DDBJ databases">
        <authorList>
            <person name="de Groot N.N."/>
        </authorList>
    </citation>
    <scope>NUCLEOTIDE SEQUENCE [LARGE SCALE GENOMIC DNA]</scope>
    <source>
        <strain evidence="1 2">DSM 29316</strain>
    </source>
</reference>
<dbReference type="Proteomes" id="UP000198796">
    <property type="component" value="Unassembled WGS sequence"/>
</dbReference>
<dbReference type="EMBL" id="FOJU01000001">
    <property type="protein sequence ID" value="SFA78723.1"/>
    <property type="molecule type" value="Genomic_DNA"/>
</dbReference>
<dbReference type="SUPFAM" id="SSF88713">
    <property type="entry name" value="Glycoside hydrolase/deacetylase"/>
    <property type="match status" value="1"/>
</dbReference>
<name>A0A1I0VRW9_9RHOB</name>
<dbReference type="InterPro" id="IPR011330">
    <property type="entry name" value="Glyco_hydro/deAcase_b/a-brl"/>
</dbReference>
<gene>
    <name evidence="1" type="ORF">SAMN05421688_0887</name>
</gene>
<dbReference type="STRING" id="871651.SAMN05421688_0887"/>
<evidence type="ECO:0000313" key="2">
    <source>
        <dbReference type="Proteomes" id="UP000198796"/>
    </source>
</evidence>
<dbReference type="GO" id="GO:0005975">
    <property type="term" value="P:carbohydrate metabolic process"/>
    <property type="evidence" value="ECO:0007669"/>
    <property type="project" value="InterPro"/>
</dbReference>
<accession>A0A1I0VRW9</accession>
<dbReference type="Gene3D" id="3.20.20.370">
    <property type="entry name" value="Glycoside hydrolase/deacetylase"/>
    <property type="match status" value="2"/>
</dbReference>
<organism evidence="1 2">
    <name type="scientific">Poseidonocella pacifica</name>
    <dbReference type="NCBI Taxonomy" id="871651"/>
    <lineage>
        <taxon>Bacteria</taxon>
        <taxon>Pseudomonadati</taxon>
        <taxon>Pseudomonadota</taxon>
        <taxon>Alphaproteobacteria</taxon>
        <taxon>Rhodobacterales</taxon>
        <taxon>Roseobacteraceae</taxon>
        <taxon>Poseidonocella</taxon>
    </lineage>
</organism>
<dbReference type="AlphaFoldDB" id="A0A1I0VRW9"/>
<protein>
    <submittedName>
        <fullName evidence="1">Uncharacterized conserved protein YibQ, putative polysaccharide deacetylase 2 family</fullName>
    </submittedName>
</protein>
<evidence type="ECO:0000313" key="1">
    <source>
        <dbReference type="EMBL" id="SFA78723.1"/>
    </source>
</evidence>
<proteinExistence type="predicted"/>
<keyword evidence="2" id="KW-1185">Reference proteome</keyword>
<dbReference type="Pfam" id="PF04748">
    <property type="entry name" value="Polysacc_deac_2"/>
    <property type="match status" value="1"/>
</dbReference>
<dbReference type="RefSeq" id="WP_092060920.1">
    <property type="nucleotide sequence ID" value="NZ_FOJU01000001.1"/>
</dbReference>
<sequence>MARGVGAGILAGLAVSALGFGALSVTFPREVIQEDAATPEEAADVAIAVVPAPIEEAAPVGLPNSPDPVVAPMPLEMGPEIALPAPLLAPAPPAESAPVAAPAEAEAPTAPEITAAPEDAPSADALPQRPTVPARLANAIAFENPEGKPLLSLVLLDLPDQPVSANALAGAPGPLTVVVDARHGNGSARAEALRAAGAEIVVLGALRSEDEARRLAGIEGAVALLQAPSGDAAPVDPAAEKVIRAEGLGILLTNGTAPESLPAIRILRDIDGAGEGADAIRAALDDAALRAERTGAALLLGRLRPETLGVLSEWASDPARGVILAPVSALLPR</sequence>
<dbReference type="InterPro" id="IPR006837">
    <property type="entry name" value="Divergent_DAC"/>
</dbReference>